<evidence type="ECO:0000313" key="3">
    <source>
        <dbReference type="Proteomes" id="UP000070258"/>
    </source>
</evidence>
<keyword evidence="1" id="KW-0812">Transmembrane</keyword>
<comment type="caution">
    <text evidence="2">The sequence shown here is derived from an EMBL/GenBank/DDBJ whole genome shotgun (WGS) entry which is preliminary data.</text>
</comment>
<dbReference type="AlphaFoldDB" id="A0A138AMD1"/>
<protein>
    <submittedName>
        <fullName evidence="2">Uncharacterized protein</fullName>
    </submittedName>
</protein>
<feature type="transmembrane region" description="Helical" evidence="1">
    <location>
        <begin position="82"/>
        <end position="104"/>
    </location>
</feature>
<proteinExistence type="predicted"/>
<feature type="transmembrane region" description="Helical" evidence="1">
    <location>
        <begin position="39"/>
        <end position="61"/>
    </location>
</feature>
<organism evidence="2 3">
    <name type="scientific">Tsukamurella pseudospumae</name>
    <dbReference type="NCBI Taxonomy" id="239498"/>
    <lineage>
        <taxon>Bacteria</taxon>
        <taxon>Bacillati</taxon>
        <taxon>Actinomycetota</taxon>
        <taxon>Actinomycetes</taxon>
        <taxon>Mycobacteriales</taxon>
        <taxon>Tsukamurellaceae</taxon>
        <taxon>Tsukamurella</taxon>
    </lineage>
</organism>
<gene>
    <name evidence="2" type="ORF">AXK60_24750</name>
</gene>
<dbReference type="EMBL" id="LSRF01000020">
    <property type="protein sequence ID" value="KXP11624.1"/>
    <property type="molecule type" value="Genomic_DNA"/>
</dbReference>
<sequence length="143" mass="15742">MHRLRKVAYLLVLVPCLVVGVVVTQWISPRVGGLPPFAAQAVAVALAALVTVQIMETVQWWTARSQESRSSRTVITAVGDALLDWLRWGVSLAVATWIMMALPLNWAPNVLRAAATLLLTILLTSQMLRAQKRITMRATRESA</sequence>
<feature type="transmembrane region" description="Helical" evidence="1">
    <location>
        <begin position="7"/>
        <end position="27"/>
    </location>
</feature>
<feature type="transmembrane region" description="Helical" evidence="1">
    <location>
        <begin position="110"/>
        <end position="128"/>
    </location>
</feature>
<name>A0A138AMD1_9ACTN</name>
<evidence type="ECO:0000256" key="1">
    <source>
        <dbReference type="SAM" id="Phobius"/>
    </source>
</evidence>
<keyword evidence="1" id="KW-1133">Transmembrane helix</keyword>
<keyword evidence="1" id="KW-0472">Membrane</keyword>
<accession>A0A138AMD1</accession>
<reference evidence="3" key="1">
    <citation type="submission" date="2016-02" db="EMBL/GenBank/DDBJ databases">
        <authorList>
            <person name="Wen L."/>
            <person name="He K."/>
            <person name="Yang H."/>
        </authorList>
    </citation>
    <scope>NUCLEOTIDE SEQUENCE [LARGE SCALE GENOMIC DNA]</scope>
    <source>
        <strain evidence="3">JCM 15929</strain>
    </source>
</reference>
<dbReference type="Proteomes" id="UP000070258">
    <property type="component" value="Unassembled WGS sequence"/>
</dbReference>
<evidence type="ECO:0000313" key="2">
    <source>
        <dbReference type="EMBL" id="KXP11624.1"/>
    </source>
</evidence>